<evidence type="ECO:0000313" key="2">
    <source>
        <dbReference type="EMBL" id="QDT07995.1"/>
    </source>
</evidence>
<dbReference type="RefSeq" id="WP_145176750.1">
    <property type="nucleotide sequence ID" value="NZ_CP036525.1"/>
</dbReference>
<protein>
    <submittedName>
        <fullName evidence="2">Uncharacterized protein</fullName>
    </submittedName>
</protein>
<dbReference type="KEGG" id="rlc:K227x_64250"/>
<evidence type="ECO:0000313" key="3">
    <source>
        <dbReference type="Proteomes" id="UP000318538"/>
    </source>
</evidence>
<keyword evidence="3" id="KW-1185">Reference proteome</keyword>
<sequence length="169" mass="19910">MIGPIQIRQRGPTPRGMRRIWGNASKEAYAAAAQFFDDHLRDRRFTEAHARAAGYKKRKGENQTGRARRRSYTGRKEREFKHNRPLEFTGKTRKALESGGRISSTKNRARVRYPQARKFSYRHPKSQIRMQEEFRTLLPEEEVQLGQVYDRRLDELLDSNDFTSVRKIA</sequence>
<dbReference type="AlphaFoldDB" id="A0A517NLI7"/>
<dbReference type="EMBL" id="CP036525">
    <property type="protein sequence ID" value="QDT07995.1"/>
    <property type="molecule type" value="Genomic_DNA"/>
</dbReference>
<dbReference type="Proteomes" id="UP000318538">
    <property type="component" value="Chromosome"/>
</dbReference>
<dbReference type="OrthoDB" id="266309at2"/>
<gene>
    <name evidence="2" type="ORF">K227x_64250</name>
</gene>
<evidence type="ECO:0000256" key="1">
    <source>
        <dbReference type="SAM" id="MobiDB-lite"/>
    </source>
</evidence>
<accession>A0A517NLI7</accession>
<name>A0A517NLI7_9BACT</name>
<organism evidence="2 3">
    <name type="scientific">Rubripirellula lacrimiformis</name>
    <dbReference type="NCBI Taxonomy" id="1930273"/>
    <lineage>
        <taxon>Bacteria</taxon>
        <taxon>Pseudomonadati</taxon>
        <taxon>Planctomycetota</taxon>
        <taxon>Planctomycetia</taxon>
        <taxon>Pirellulales</taxon>
        <taxon>Pirellulaceae</taxon>
        <taxon>Rubripirellula</taxon>
    </lineage>
</organism>
<reference evidence="2 3" key="1">
    <citation type="submission" date="2019-02" db="EMBL/GenBank/DDBJ databases">
        <title>Deep-cultivation of Planctomycetes and their phenomic and genomic characterization uncovers novel biology.</title>
        <authorList>
            <person name="Wiegand S."/>
            <person name="Jogler M."/>
            <person name="Boedeker C."/>
            <person name="Pinto D."/>
            <person name="Vollmers J."/>
            <person name="Rivas-Marin E."/>
            <person name="Kohn T."/>
            <person name="Peeters S.H."/>
            <person name="Heuer A."/>
            <person name="Rast P."/>
            <person name="Oberbeckmann S."/>
            <person name="Bunk B."/>
            <person name="Jeske O."/>
            <person name="Meyerdierks A."/>
            <person name="Storesund J.E."/>
            <person name="Kallscheuer N."/>
            <person name="Luecker S."/>
            <person name="Lage O.M."/>
            <person name="Pohl T."/>
            <person name="Merkel B.J."/>
            <person name="Hornburger P."/>
            <person name="Mueller R.-W."/>
            <person name="Bruemmer F."/>
            <person name="Labrenz M."/>
            <person name="Spormann A.M."/>
            <person name="Op den Camp H."/>
            <person name="Overmann J."/>
            <person name="Amann R."/>
            <person name="Jetten M.S.M."/>
            <person name="Mascher T."/>
            <person name="Medema M.H."/>
            <person name="Devos D.P."/>
            <person name="Kaster A.-K."/>
            <person name="Ovreas L."/>
            <person name="Rohde M."/>
            <person name="Galperin M.Y."/>
            <person name="Jogler C."/>
        </authorList>
    </citation>
    <scope>NUCLEOTIDE SEQUENCE [LARGE SCALE GENOMIC DNA]</scope>
    <source>
        <strain evidence="2 3">K22_7</strain>
    </source>
</reference>
<feature type="compositionally biased region" description="Basic and acidic residues" evidence="1">
    <location>
        <begin position="74"/>
        <end position="83"/>
    </location>
</feature>
<feature type="region of interest" description="Disordered" evidence="1">
    <location>
        <begin position="51"/>
        <end position="83"/>
    </location>
</feature>
<proteinExistence type="predicted"/>